<feature type="transmembrane region" description="Helical" evidence="8">
    <location>
        <begin position="292"/>
        <end position="314"/>
    </location>
</feature>
<dbReference type="SUPFAM" id="SSF103473">
    <property type="entry name" value="MFS general substrate transporter"/>
    <property type="match status" value="1"/>
</dbReference>
<feature type="transmembrane region" description="Helical" evidence="8">
    <location>
        <begin position="382"/>
        <end position="404"/>
    </location>
</feature>
<keyword evidence="8" id="KW-0997">Cell inner membrane</keyword>
<gene>
    <name evidence="10" type="ORF">J3R73_005761</name>
</gene>
<feature type="transmembrane region" description="Helical" evidence="8">
    <location>
        <begin position="258"/>
        <end position="280"/>
    </location>
</feature>
<dbReference type="RefSeq" id="WP_307435488.1">
    <property type="nucleotide sequence ID" value="NZ_JAUSVK010000001.1"/>
</dbReference>
<keyword evidence="4" id="KW-1003">Cell membrane</keyword>
<dbReference type="InterPro" id="IPR020846">
    <property type="entry name" value="MFS_dom"/>
</dbReference>
<keyword evidence="3 8" id="KW-0813">Transport</keyword>
<dbReference type="PANTHER" id="PTHR42718">
    <property type="entry name" value="MAJOR FACILITATOR SUPERFAMILY MULTIDRUG TRANSPORTER MFSC"/>
    <property type="match status" value="1"/>
</dbReference>
<keyword evidence="7 8" id="KW-0472">Membrane</keyword>
<proteinExistence type="inferred from homology"/>
<dbReference type="Pfam" id="PF07690">
    <property type="entry name" value="MFS_1"/>
    <property type="match status" value="1"/>
</dbReference>
<evidence type="ECO:0000256" key="4">
    <source>
        <dbReference type="ARBA" id="ARBA00022475"/>
    </source>
</evidence>
<dbReference type="InterPro" id="IPR011701">
    <property type="entry name" value="MFS"/>
</dbReference>
<dbReference type="Proteomes" id="UP001237448">
    <property type="component" value="Unassembled WGS sequence"/>
</dbReference>
<evidence type="ECO:0000256" key="7">
    <source>
        <dbReference type="ARBA" id="ARBA00023136"/>
    </source>
</evidence>
<comment type="caution">
    <text evidence="10">The sequence shown here is derived from an EMBL/GenBank/DDBJ whole genome shotgun (WGS) entry which is preliminary data.</text>
</comment>
<feature type="transmembrane region" description="Helical" evidence="8">
    <location>
        <begin position="227"/>
        <end position="246"/>
    </location>
</feature>
<reference evidence="10 11" key="1">
    <citation type="submission" date="2023-07" db="EMBL/GenBank/DDBJ databases">
        <title>Genomic Encyclopedia of Type Strains, Phase IV (KMG-IV): sequencing the most valuable type-strain genomes for metagenomic binning, comparative biology and taxonomic classification.</title>
        <authorList>
            <person name="Goeker M."/>
        </authorList>
    </citation>
    <scope>NUCLEOTIDE SEQUENCE [LARGE SCALE GENOMIC DNA]</scope>
    <source>
        <strain evidence="10 11">DSM 5896</strain>
    </source>
</reference>
<evidence type="ECO:0000256" key="2">
    <source>
        <dbReference type="ARBA" id="ARBA00006236"/>
    </source>
</evidence>
<feature type="transmembrane region" description="Helical" evidence="8">
    <location>
        <begin position="88"/>
        <end position="107"/>
    </location>
</feature>
<accession>A0ABU0FPE0</accession>
<keyword evidence="5 8" id="KW-0812">Transmembrane</keyword>
<evidence type="ECO:0000256" key="8">
    <source>
        <dbReference type="RuleBase" id="RU365088"/>
    </source>
</evidence>
<keyword evidence="6 8" id="KW-1133">Transmembrane helix</keyword>
<feature type="transmembrane region" description="Helical" evidence="8">
    <location>
        <begin position="320"/>
        <end position="341"/>
    </location>
</feature>
<evidence type="ECO:0000256" key="5">
    <source>
        <dbReference type="ARBA" id="ARBA00022692"/>
    </source>
</evidence>
<feature type="domain" description="Major facilitator superfamily (MFS) profile" evidence="9">
    <location>
        <begin position="21"/>
        <end position="406"/>
    </location>
</feature>
<evidence type="ECO:0000259" key="9">
    <source>
        <dbReference type="PROSITE" id="PS50850"/>
    </source>
</evidence>
<dbReference type="EMBL" id="JAUSVK010000001">
    <property type="protein sequence ID" value="MDQ0395969.1"/>
    <property type="molecule type" value="Genomic_DNA"/>
</dbReference>
<dbReference type="CDD" id="cd17320">
    <property type="entry name" value="MFS_MdfA_MDR_like"/>
    <property type="match status" value="1"/>
</dbReference>
<feature type="transmembrane region" description="Helical" evidence="8">
    <location>
        <begin position="21"/>
        <end position="40"/>
    </location>
</feature>
<sequence length="422" mass="44917">MSRLPAAPASKPAPEPSFLEFVLVIALMMGLVSLSIDNLLPAFDSIRSTFGVADPNRMQLVLTAYMAGFGIMQLVWGPVSDTIGRRKVLMIGLAIYTAGTVLAIFAPNYETLLLARAVQGMGGAAARVLSIAIIRDRYSGRDMARVMSLTLMIFIVVPVVAPAMGSAFLILGSWHYIFVSMLGLVIAVAIWFGLRMPETLHPEYRRKLSIAMVAFGIGRVVNNRASLTNMLAMGLAMGCLMTYVGSAQQIFETDIYKLGPWFPLAFGMIAICMGIASFTNSRLVKRLGMHKLSRAGMAGFTVMAAILLAEAYLFDGRPPLLVFGITMGIAHFLLSLTLPNFNALAMEPVGDVAGTASSFIGCVTTIMGAVIGGLIGEAYNGTIFPLACGYLGLSALCLVVMYGFGRSPALVASRAPAMVPGE</sequence>
<dbReference type="Gene3D" id="1.20.1720.10">
    <property type="entry name" value="Multidrug resistance protein D"/>
    <property type="match status" value="1"/>
</dbReference>
<evidence type="ECO:0000313" key="11">
    <source>
        <dbReference type="Proteomes" id="UP001237448"/>
    </source>
</evidence>
<dbReference type="NCBIfam" id="TIGR00710">
    <property type="entry name" value="efflux_Bcr_CflA"/>
    <property type="match status" value="1"/>
</dbReference>
<dbReference type="PANTHER" id="PTHR42718:SF9">
    <property type="entry name" value="MAJOR FACILITATOR SUPERFAMILY MULTIDRUG TRANSPORTER MFSC"/>
    <property type="match status" value="1"/>
</dbReference>
<name>A0ABU0FPE0_9HYPH</name>
<feature type="transmembrane region" description="Helical" evidence="8">
    <location>
        <begin position="176"/>
        <end position="194"/>
    </location>
</feature>
<keyword evidence="11" id="KW-1185">Reference proteome</keyword>
<organism evidence="10 11">
    <name type="scientific">Labrys monachus</name>
    <dbReference type="NCBI Taxonomy" id="217067"/>
    <lineage>
        <taxon>Bacteria</taxon>
        <taxon>Pseudomonadati</taxon>
        <taxon>Pseudomonadota</taxon>
        <taxon>Alphaproteobacteria</taxon>
        <taxon>Hyphomicrobiales</taxon>
        <taxon>Xanthobacteraceae</taxon>
        <taxon>Labrys</taxon>
    </lineage>
</organism>
<evidence type="ECO:0000256" key="3">
    <source>
        <dbReference type="ARBA" id="ARBA00022448"/>
    </source>
</evidence>
<evidence type="ECO:0000256" key="6">
    <source>
        <dbReference type="ARBA" id="ARBA00022989"/>
    </source>
</evidence>
<feature type="transmembrane region" description="Helical" evidence="8">
    <location>
        <begin position="146"/>
        <end position="170"/>
    </location>
</feature>
<protein>
    <recommendedName>
        <fullName evidence="8">Bcr/CflA family efflux transporter</fullName>
    </recommendedName>
</protein>
<dbReference type="InterPro" id="IPR036259">
    <property type="entry name" value="MFS_trans_sf"/>
</dbReference>
<dbReference type="PROSITE" id="PS50850">
    <property type="entry name" value="MFS"/>
    <property type="match status" value="1"/>
</dbReference>
<feature type="transmembrane region" description="Helical" evidence="8">
    <location>
        <begin position="113"/>
        <end position="134"/>
    </location>
</feature>
<comment type="similarity">
    <text evidence="2 8">Belongs to the major facilitator superfamily. Bcr/CmlA family.</text>
</comment>
<evidence type="ECO:0000256" key="1">
    <source>
        <dbReference type="ARBA" id="ARBA00004651"/>
    </source>
</evidence>
<feature type="transmembrane region" description="Helical" evidence="8">
    <location>
        <begin position="60"/>
        <end position="76"/>
    </location>
</feature>
<comment type="subcellular location">
    <subcellularLocation>
        <location evidence="8">Cell inner membrane</location>
        <topology evidence="8">Multi-pass membrane protein</topology>
    </subcellularLocation>
    <subcellularLocation>
        <location evidence="1">Cell membrane</location>
        <topology evidence="1">Multi-pass membrane protein</topology>
    </subcellularLocation>
</comment>
<dbReference type="InterPro" id="IPR004812">
    <property type="entry name" value="Efflux_drug-R_Bcr/CmlA"/>
</dbReference>
<feature type="transmembrane region" description="Helical" evidence="8">
    <location>
        <begin position="353"/>
        <end position="376"/>
    </location>
</feature>
<evidence type="ECO:0000313" key="10">
    <source>
        <dbReference type="EMBL" id="MDQ0395969.1"/>
    </source>
</evidence>